<feature type="domain" description="Restriction endonuclease type IV Mrr" evidence="1">
    <location>
        <begin position="1"/>
        <end position="107"/>
    </location>
</feature>
<dbReference type="EMBL" id="CP117418">
    <property type="protein sequence ID" value="WCT80072.1"/>
    <property type="molecule type" value="Genomic_DNA"/>
</dbReference>
<gene>
    <name evidence="2" type="ORF">PQ457_18615</name>
</gene>
<geneLocation type="plasmid" evidence="2 3">
    <name>unnamed1</name>
</geneLocation>
<organism evidence="2 3">
    <name type="scientific">Novosphingobium humi</name>
    <dbReference type="NCBI Taxonomy" id="2282397"/>
    <lineage>
        <taxon>Bacteria</taxon>
        <taxon>Pseudomonadati</taxon>
        <taxon>Pseudomonadota</taxon>
        <taxon>Alphaproteobacteria</taxon>
        <taxon>Sphingomonadales</taxon>
        <taxon>Sphingomonadaceae</taxon>
        <taxon>Novosphingobium</taxon>
    </lineage>
</organism>
<dbReference type="GO" id="GO:0016787">
    <property type="term" value="F:hydrolase activity"/>
    <property type="evidence" value="ECO:0007669"/>
    <property type="project" value="UniProtKB-KW"/>
</dbReference>
<keyword evidence="2" id="KW-0614">Plasmid</keyword>
<dbReference type="InterPro" id="IPR007560">
    <property type="entry name" value="Restrct_endonuc_IV_Mrr"/>
</dbReference>
<keyword evidence="2" id="KW-0378">Hydrolase</keyword>
<dbReference type="SUPFAM" id="SSF52980">
    <property type="entry name" value="Restriction endonuclease-like"/>
    <property type="match status" value="1"/>
</dbReference>
<dbReference type="InterPro" id="IPR011335">
    <property type="entry name" value="Restrct_endonuc-II-like"/>
</dbReference>
<evidence type="ECO:0000313" key="3">
    <source>
        <dbReference type="Proteomes" id="UP001218231"/>
    </source>
</evidence>
<dbReference type="EC" id="3.1.21.-" evidence="2"/>
<keyword evidence="2" id="KW-0540">Nuclease</keyword>
<accession>A0ABY7U3L6</accession>
<name>A0ABY7U3L6_9SPHN</name>
<keyword evidence="2" id="KW-0255">Endonuclease</keyword>
<evidence type="ECO:0000259" key="1">
    <source>
        <dbReference type="Pfam" id="PF04471"/>
    </source>
</evidence>
<dbReference type="RefSeq" id="WP_273620344.1">
    <property type="nucleotide sequence ID" value="NZ_CP117418.1"/>
</dbReference>
<dbReference type="GO" id="GO:0004519">
    <property type="term" value="F:endonuclease activity"/>
    <property type="evidence" value="ECO:0007669"/>
    <property type="project" value="UniProtKB-KW"/>
</dbReference>
<dbReference type="InterPro" id="IPR011856">
    <property type="entry name" value="tRNA_endonuc-like_dom_sf"/>
</dbReference>
<dbReference type="Gene3D" id="3.40.1350.10">
    <property type="match status" value="1"/>
</dbReference>
<keyword evidence="3" id="KW-1185">Reference proteome</keyword>
<dbReference type="Proteomes" id="UP001218231">
    <property type="component" value="Plasmid unnamed1"/>
</dbReference>
<dbReference type="Pfam" id="PF04471">
    <property type="entry name" value="Mrr_cat"/>
    <property type="match status" value="1"/>
</dbReference>
<sequence length="133" mass="14624">MDTLAFEELLMESFERCGHKVTRNHRSTGDGGVDGEVVIDGSIWLIQAKRYVDTMQPEHVAAFENLCRTKGRRGLFIHTGRTCLQSRAVITDGSVVQIIAGRALLVLLTDGSLPMLAPPINQVLPEKTPGRLL</sequence>
<protein>
    <submittedName>
        <fullName evidence="2">Restriction endonuclease</fullName>
        <ecNumber evidence="2">3.1.21.-</ecNumber>
    </submittedName>
</protein>
<evidence type="ECO:0000313" key="2">
    <source>
        <dbReference type="EMBL" id="WCT80072.1"/>
    </source>
</evidence>
<reference evidence="2 3" key="1">
    <citation type="submission" date="2023-02" db="EMBL/GenBank/DDBJ databases">
        <title>Genome sequence of Novosphingobium humi KACC 19094.</title>
        <authorList>
            <person name="Kim S."/>
            <person name="Heo J."/>
            <person name="Kwon S.-W."/>
        </authorList>
    </citation>
    <scope>NUCLEOTIDE SEQUENCE [LARGE SCALE GENOMIC DNA]</scope>
    <source>
        <strain evidence="2 3">KACC 19094</strain>
        <plasmid evidence="2 3">unnamed1</plasmid>
    </source>
</reference>
<proteinExistence type="predicted"/>